<organism evidence="1 2">
    <name type="scientific">Strongylus vulgaris</name>
    <name type="common">Blood worm</name>
    <dbReference type="NCBI Taxonomy" id="40348"/>
    <lineage>
        <taxon>Eukaryota</taxon>
        <taxon>Metazoa</taxon>
        <taxon>Ecdysozoa</taxon>
        <taxon>Nematoda</taxon>
        <taxon>Chromadorea</taxon>
        <taxon>Rhabditida</taxon>
        <taxon>Rhabditina</taxon>
        <taxon>Rhabditomorpha</taxon>
        <taxon>Strongyloidea</taxon>
        <taxon>Strongylidae</taxon>
        <taxon>Strongylus</taxon>
    </lineage>
</organism>
<reference evidence="1 2" key="1">
    <citation type="submission" date="2018-11" db="EMBL/GenBank/DDBJ databases">
        <authorList>
            <consortium name="Pathogen Informatics"/>
        </authorList>
    </citation>
    <scope>NUCLEOTIDE SEQUENCE [LARGE SCALE GENOMIC DNA]</scope>
</reference>
<sequence>MTDGPARVLGIYGGTCFLVYIETSGFTKTSSSIMFGLPLAALSFLSMTSPMQPKPRFTTAAAFAVLGTYEIGVSWKKNACTN</sequence>
<accession>A0A3P7JP92</accession>
<evidence type="ECO:0000313" key="2">
    <source>
        <dbReference type="Proteomes" id="UP000270094"/>
    </source>
</evidence>
<gene>
    <name evidence="1" type="ORF">SVUK_LOCUS16837</name>
</gene>
<dbReference type="OrthoDB" id="5864807at2759"/>
<name>A0A3P7JP92_STRVU</name>
<proteinExistence type="predicted"/>
<evidence type="ECO:0000313" key="1">
    <source>
        <dbReference type="EMBL" id="VDM81839.1"/>
    </source>
</evidence>
<dbReference type="Proteomes" id="UP000270094">
    <property type="component" value="Unassembled WGS sequence"/>
</dbReference>
<protein>
    <submittedName>
        <fullName evidence="1">Uncharacterized protein</fullName>
    </submittedName>
</protein>
<keyword evidence="2" id="KW-1185">Reference proteome</keyword>
<dbReference type="AlphaFoldDB" id="A0A3P7JP92"/>
<dbReference type="EMBL" id="UYYB01114769">
    <property type="protein sequence ID" value="VDM81839.1"/>
    <property type="molecule type" value="Genomic_DNA"/>
</dbReference>